<dbReference type="RefSeq" id="WP_138835899.1">
    <property type="nucleotide sequence ID" value="NZ_VCNI01000002.1"/>
</dbReference>
<reference evidence="2 3" key="1">
    <citation type="submission" date="2019-05" db="EMBL/GenBank/DDBJ databases">
        <title>Flagellimonas sp. AsT0115, sp. nov., isolated from a marine red algae, Asparagopsis taxiformis.</title>
        <authorList>
            <person name="Kim J."/>
            <person name="Jeong S.E."/>
            <person name="Jeon C.O."/>
        </authorList>
    </citation>
    <scope>NUCLEOTIDE SEQUENCE [LARGE SCALE GENOMIC DNA]</scope>
    <source>
        <strain evidence="2 3">AsT0115</strain>
    </source>
</reference>
<gene>
    <name evidence="2" type="ORF">FGG15_10235</name>
</gene>
<protein>
    <recommendedName>
        <fullName evidence="4">Tissue inhibitor of metalloproteinase</fullName>
    </recommendedName>
</protein>
<sequence length="129" mass="14906">MSKLYLLVTCLCLLFSSIITAQSEFYVGRLKKKKVILFEPCNPQQPQDPCSIKVEKLEWRVNSRQNTFTVSEENTAKLSEGYGTNKFVIIEKIGSDIFVRKLCSKKDYRQYRGKIDSDIYSTICSELTE</sequence>
<dbReference type="EMBL" id="VCNI01000002">
    <property type="protein sequence ID" value="TMU54583.1"/>
    <property type="molecule type" value="Genomic_DNA"/>
</dbReference>
<evidence type="ECO:0000313" key="2">
    <source>
        <dbReference type="EMBL" id="TMU54583.1"/>
    </source>
</evidence>
<name>A0ABY2WIB3_9FLAO</name>
<evidence type="ECO:0000313" key="3">
    <source>
        <dbReference type="Proteomes" id="UP000751614"/>
    </source>
</evidence>
<dbReference type="Proteomes" id="UP000751614">
    <property type="component" value="Unassembled WGS sequence"/>
</dbReference>
<feature type="signal peptide" evidence="1">
    <location>
        <begin position="1"/>
        <end position="21"/>
    </location>
</feature>
<keyword evidence="3" id="KW-1185">Reference proteome</keyword>
<accession>A0ABY2WIB3</accession>
<proteinExistence type="predicted"/>
<keyword evidence="1" id="KW-0732">Signal</keyword>
<evidence type="ECO:0008006" key="4">
    <source>
        <dbReference type="Google" id="ProtNLM"/>
    </source>
</evidence>
<evidence type="ECO:0000256" key="1">
    <source>
        <dbReference type="SAM" id="SignalP"/>
    </source>
</evidence>
<organism evidence="2 3">
    <name type="scientific">Flagellimonas algicola</name>
    <dbReference type="NCBI Taxonomy" id="2583815"/>
    <lineage>
        <taxon>Bacteria</taxon>
        <taxon>Pseudomonadati</taxon>
        <taxon>Bacteroidota</taxon>
        <taxon>Flavobacteriia</taxon>
        <taxon>Flavobacteriales</taxon>
        <taxon>Flavobacteriaceae</taxon>
        <taxon>Flagellimonas</taxon>
    </lineage>
</organism>
<feature type="chain" id="PRO_5046957491" description="Tissue inhibitor of metalloproteinase" evidence="1">
    <location>
        <begin position="22"/>
        <end position="129"/>
    </location>
</feature>
<comment type="caution">
    <text evidence="2">The sequence shown here is derived from an EMBL/GenBank/DDBJ whole genome shotgun (WGS) entry which is preliminary data.</text>
</comment>